<evidence type="ECO:0000313" key="1">
    <source>
        <dbReference type="EMBL" id="KAJ8727891.1"/>
    </source>
</evidence>
<evidence type="ECO:0000313" key="2">
    <source>
        <dbReference type="Proteomes" id="UP001231649"/>
    </source>
</evidence>
<gene>
    <name evidence="1" type="ORF">PYW08_016276</name>
</gene>
<proteinExistence type="predicted"/>
<name>A0ACC2R0U2_9NEOP</name>
<comment type="caution">
    <text evidence="1">The sequence shown here is derived from an EMBL/GenBank/DDBJ whole genome shotgun (WGS) entry which is preliminary data.</text>
</comment>
<dbReference type="Proteomes" id="UP001231649">
    <property type="component" value="Chromosome 9"/>
</dbReference>
<accession>A0ACC2R0U2</accession>
<dbReference type="EMBL" id="CM056785">
    <property type="protein sequence ID" value="KAJ8727891.1"/>
    <property type="molecule type" value="Genomic_DNA"/>
</dbReference>
<organism evidence="1 2">
    <name type="scientific">Mythimna loreyi</name>
    <dbReference type="NCBI Taxonomy" id="667449"/>
    <lineage>
        <taxon>Eukaryota</taxon>
        <taxon>Metazoa</taxon>
        <taxon>Ecdysozoa</taxon>
        <taxon>Arthropoda</taxon>
        <taxon>Hexapoda</taxon>
        <taxon>Insecta</taxon>
        <taxon>Pterygota</taxon>
        <taxon>Neoptera</taxon>
        <taxon>Endopterygota</taxon>
        <taxon>Lepidoptera</taxon>
        <taxon>Glossata</taxon>
        <taxon>Ditrysia</taxon>
        <taxon>Noctuoidea</taxon>
        <taxon>Noctuidae</taxon>
        <taxon>Noctuinae</taxon>
        <taxon>Hadenini</taxon>
        <taxon>Mythimna</taxon>
    </lineage>
</organism>
<protein>
    <submittedName>
        <fullName evidence="1">Uncharacterized protein</fullName>
    </submittedName>
</protein>
<sequence>MLHSPTNKSDTELHKHRASRTNDDSVSGRKRKQPEPEWSNAIQALSAEFKNTLNEWRSDLESSINKISDNVTSIKVEMTTITKVTTEIKNDIQSLRSEQNVLRQTVSELETKYNDAMQEIDRLKDSFRFVGDEQSDILRKMSNEAIAKGEAVLLKEARDKFVEAFGRQPQAAACAPGRVNLIGEHIDYCEGYVLPVALPFVTVMVGGLNNTGECRLLSILGTGEEVKTSFPAPTPSAPLKPGPPAWANYVKGVVANFPGGVSGFDAAIVTDVPMGSGLSSSAAIEVATFTLLEALTGRSVGLVEKAKLCQKAEHEFPGMPCGIMDQYIVTMGRKDHALLIDCRSLEAEQIPMQLGDLVVLVTNSNVKHKLTGSEYPTRRAQCQEAADRLGLSSLRGAKIEDLEKLKQQNCEEVVLKRAKHVIEEISRTEEVARVMKQKDFKRVGELFYQSHESLSKLMEVSCPEMDQIVDIIRGAPGVYGARMTGGGFGGCVVTLIKKSEVENLKKRILAKYKGSPTFFLSQPSDGARLLKL</sequence>
<keyword evidence="2" id="KW-1185">Reference proteome</keyword>
<reference evidence="1" key="1">
    <citation type="submission" date="2023-03" db="EMBL/GenBank/DDBJ databases">
        <title>Chromosome-level genomes of two armyworms, Mythimna separata and Mythimna loreyi, provide insights into the biosynthesis and reception of sex pheromones.</title>
        <authorList>
            <person name="Zhao H."/>
        </authorList>
    </citation>
    <scope>NUCLEOTIDE SEQUENCE</scope>
    <source>
        <strain evidence="1">BeijingLab</strain>
    </source>
</reference>